<keyword evidence="2" id="KW-0238">DNA-binding</keyword>
<feature type="compositionally biased region" description="Low complexity" evidence="4">
    <location>
        <begin position="36"/>
        <end position="51"/>
    </location>
</feature>
<dbReference type="CDD" id="cd22029">
    <property type="entry name" value="HMG-box_SoxC"/>
    <property type="match status" value="1"/>
</dbReference>
<dbReference type="OrthoDB" id="6247875at2759"/>
<dbReference type="InterPro" id="IPR050140">
    <property type="entry name" value="SRY-related_HMG-box_TF-like"/>
</dbReference>
<evidence type="ECO:0000256" key="4">
    <source>
        <dbReference type="SAM" id="MobiDB-lite"/>
    </source>
</evidence>
<protein>
    <submittedName>
        <fullName evidence="5">Uncharacterized protein</fullName>
    </submittedName>
</protein>
<dbReference type="PROSITE" id="PS50118">
    <property type="entry name" value="HMG_BOX_2"/>
    <property type="match status" value="1"/>
</dbReference>
<name>A0A7R8WAU4_9CRUS</name>
<comment type="subcellular location">
    <subcellularLocation>
        <location evidence="1">Nucleus</location>
    </subcellularLocation>
</comment>
<dbReference type="Pfam" id="PF00505">
    <property type="entry name" value="HMG_box"/>
    <property type="match status" value="1"/>
</dbReference>
<evidence type="ECO:0000256" key="2">
    <source>
        <dbReference type="ARBA" id="ARBA00023125"/>
    </source>
</evidence>
<feature type="compositionally biased region" description="Low complexity" evidence="4">
    <location>
        <begin position="184"/>
        <end position="195"/>
    </location>
</feature>
<organism evidence="5">
    <name type="scientific">Cyprideis torosa</name>
    <dbReference type="NCBI Taxonomy" id="163714"/>
    <lineage>
        <taxon>Eukaryota</taxon>
        <taxon>Metazoa</taxon>
        <taxon>Ecdysozoa</taxon>
        <taxon>Arthropoda</taxon>
        <taxon>Crustacea</taxon>
        <taxon>Oligostraca</taxon>
        <taxon>Ostracoda</taxon>
        <taxon>Podocopa</taxon>
        <taxon>Podocopida</taxon>
        <taxon>Cytherocopina</taxon>
        <taxon>Cytheroidea</taxon>
        <taxon>Cytherideidae</taxon>
        <taxon>Cyprideis</taxon>
    </lineage>
</organism>
<proteinExistence type="predicted"/>
<dbReference type="SUPFAM" id="SSF47095">
    <property type="entry name" value="HMG-box"/>
    <property type="match status" value="1"/>
</dbReference>
<dbReference type="InterPro" id="IPR036910">
    <property type="entry name" value="HMG_box_dom_sf"/>
</dbReference>
<dbReference type="SMART" id="SM00398">
    <property type="entry name" value="HMG"/>
    <property type="match status" value="1"/>
</dbReference>
<dbReference type="PANTHER" id="PTHR10270:SF323">
    <property type="entry name" value="TRANSCRIPTION FACTOR SOX-14-RELATED"/>
    <property type="match status" value="1"/>
</dbReference>
<dbReference type="GO" id="GO:0000122">
    <property type="term" value="P:negative regulation of transcription by RNA polymerase II"/>
    <property type="evidence" value="ECO:0007669"/>
    <property type="project" value="TreeGrafter"/>
</dbReference>
<dbReference type="GO" id="GO:0000978">
    <property type="term" value="F:RNA polymerase II cis-regulatory region sequence-specific DNA binding"/>
    <property type="evidence" value="ECO:0007669"/>
    <property type="project" value="TreeGrafter"/>
</dbReference>
<dbReference type="FunFam" id="1.10.30.10:FF:000002">
    <property type="entry name" value="transcription factor Sox-2"/>
    <property type="match status" value="1"/>
</dbReference>
<sequence>MEDNSRQMVSTTGGDVNLSTADDKKRRSVASDQWWSGSECGSSASSSLSSAGSCSPTAFSRYILGSYTVDPNSSTPYSDATRTKKHRPNHVKRPMNAFMVWSQLERRRIVAKTPELHNAEISKMLGRRWKELNDDQRRPFIEEAERLRLLHLKEYPDYKYRPRKKPKEETSGPSTGPVQAKPLKVSSNSVSVSKSSRLRAARPPRSHNRMVPRMMSPSMASEEQRVPLHHSPMTSSYIPSALPTAVSPSSLPCSPTTSDDPSSPEDTMHLFEDPHVPRYPNPIVKQERMQTPFDQHFPDLVESSDMFSAEDLLSSLDTAGNFPELSAILPNDWLSSSVNFLET</sequence>
<dbReference type="GO" id="GO:0005634">
    <property type="term" value="C:nucleus"/>
    <property type="evidence" value="ECO:0007669"/>
    <property type="project" value="UniProtKB-SubCell"/>
</dbReference>
<evidence type="ECO:0000256" key="3">
    <source>
        <dbReference type="ARBA" id="ARBA00023242"/>
    </source>
</evidence>
<dbReference type="GO" id="GO:0007420">
    <property type="term" value="P:brain development"/>
    <property type="evidence" value="ECO:0007669"/>
    <property type="project" value="TreeGrafter"/>
</dbReference>
<feature type="compositionally biased region" description="Basic residues" evidence="4">
    <location>
        <begin position="196"/>
        <end position="210"/>
    </location>
</feature>
<feature type="compositionally biased region" description="Polar residues" evidence="4">
    <location>
        <begin position="1"/>
        <end position="20"/>
    </location>
</feature>
<feature type="compositionally biased region" description="Basic and acidic residues" evidence="4">
    <location>
        <begin position="158"/>
        <end position="170"/>
    </location>
</feature>
<dbReference type="PANTHER" id="PTHR10270">
    <property type="entry name" value="SOX TRANSCRIPTION FACTOR"/>
    <property type="match status" value="1"/>
</dbReference>
<keyword evidence="3" id="KW-0539">Nucleus</keyword>
<feature type="region of interest" description="Disordered" evidence="4">
    <location>
        <begin position="246"/>
        <end position="266"/>
    </location>
</feature>
<dbReference type="Gene3D" id="1.10.30.10">
    <property type="entry name" value="High mobility group box domain"/>
    <property type="match status" value="1"/>
</dbReference>
<dbReference type="GO" id="GO:0001228">
    <property type="term" value="F:DNA-binding transcription activator activity, RNA polymerase II-specific"/>
    <property type="evidence" value="ECO:0007669"/>
    <property type="project" value="TreeGrafter"/>
</dbReference>
<reference evidence="5" key="1">
    <citation type="submission" date="2020-11" db="EMBL/GenBank/DDBJ databases">
        <authorList>
            <person name="Tran Van P."/>
        </authorList>
    </citation>
    <scope>NUCLEOTIDE SEQUENCE</scope>
</reference>
<accession>A0A7R8WAU4</accession>
<dbReference type="InterPro" id="IPR009071">
    <property type="entry name" value="HMG_box_dom"/>
</dbReference>
<gene>
    <name evidence="5" type="ORF">CTOB1V02_LOCUS3874</name>
</gene>
<evidence type="ECO:0000256" key="1">
    <source>
        <dbReference type="ARBA" id="ARBA00004123"/>
    </source>
</evidence>
<dbReference type="GO" id="GO:0030182">
    <property type="term" value="P:neuron differentiation"/>
    <property type="evidence" value="ECO:0007669"/>
    <property type="project" value="TreeGrafter"/>
</dbReference>
<dbReference type="EMBL" id="OB660701">
    <property type="protein sequence ID" value="CAD7225946.1"/>
    <property type="molecule type" value="Genomic_DNA"/>
</dbReference>
<feature type="region of interest" description="Disordered" evidence="4">
    <location>
        <begin position="158"/>
        <end position="234"/>
    </location>
</feature>
<evidence type="ECO:0000313" key="5">
    <source>
        <dbReference type="EMBL" id="CAD7225946.1"/>
    </source>
</evidence>
<feature type="region of interest" description="Disordered" evidence="4">
    <location>
        <begin position="1"/>
        <end position="51"/>
    </location>
</feature>
<feature type="compositionally biased region" description="Low complexity" evidence="4">
    <location>
        <begin position="247"/>
        <end position="265"/>
    </location>
</feature>
<dbReference type="AlphaFoldDB" id="A0A7R8WAU4"/>